<keyword evidence="3" id="KW-1185">Reference proteome</keyword>
<dbReference type="PANTHER" id="PTHR38592">
    <property type="entry name" value="BLL4819 PROTEIN"/>
    <property type="match status" value="1"/>
</dbReference>
<dbReference type="RefSeq" id="WP_233352145.1">
    <property type="nucleotide sequence ID" value="NZ_UXAW01000051.1"/>
</dbReference>
<dbReference type="PIRSF" id="PIRSF028704">
    <property type="entry name" value="UPC028704"/>
    <property type="match status" value="1"/>
</dbReference>
<feature type="transmembrane region" description="Helical" evidence="1">
    <location>
        <begin position="212"/>
        <end position="231"/>
    </location>
</feature>
<feature type="transmembrane region" description="Helical" evidence="1">
    <location>
        <begin position="150"/>
        <end position="168"/>
    </location>
</feature>
<sequence>MSHETVTVKRRERDLRLDFFRGLAMIVILFAHITDNPWTLWLPGRFGFSDSTEIFVFCSGMASALAYGVIFHRAGWLTGTGRILYRIWQVYWVHLGIFFVALLSMLALNMTGAFPRDEVGALNLYPFLRNTGSNFFGLMTLTYVPNYFDILPMYIVLLALVPCMIALARIDTRLPLLASLMLWLLGTSGSLWIPAEWWFVNGSTRPWFFNPFAWQLVFFTGFALMSGWLPAPPLRRDLVWLAVGILIATVPFAWYVTIGRSEFLQTWRREWLPLYDKTGFGLLRYVHFLALAYLAWTLAGPAGARLKQFAAHWPRAAGMVIDIGKQSLAVFAVSMVLARVLGAVLKLLGPGWIVTPAINLTGLFLIWATARLVGWVKGQSWKKHLDTPRAPAELPAAGVVIGETGPLAPVQGVKP</sequence>
<evidence type="ECO:0000313" key="2">
    <source>
        <dbReference type="EMBL" id="VDC24519.1"/>
    </source>
</evidence>
<feature type="transmembrane region" description="Helical" evidence="1">
    <location>
        <begin position="285"/>
        <end position="306"/>
    </location>
</feature>
<protein>
    <submittedName>
        <fullName evidence="2">OpgC protein</fullName>
    </submittedName>
</protein>
<feature type="transmembrane region" description="Helical" evidence="1">
    <location>
        <begin position="327"/>
        <end position="345"/>
    </location>
</feature>
<feature type="transmembrane region" description="Helical" evidence="1">
    <location>
        <begin position="54"/>
        <end position="71"/>
    </location>
</feature>
<feature type="transmembrane region" description="Helical" evidence="1">
    <location>
        <begin position="180"/>
        <end position="200"/>
    </location>
</feature>
<keyword evidence="1" id="KW-0472">Membrane</keyword>
<evidence type="ECO:0000256" key="1">
    <source>
        <dbReference type="SAM" id="Phobius"/>
    </source>
</evidence>
<dbReference type="AlphaFoldDB" id="A0A3P5X7X4"/>
<accession>A0A3P5X7X4</accession>
<dbReference type="EMBL" id="UXAW01000051">
    <property type="protein sequence ID" value="VDC24519.1"/>
    <property type="molecule type" value="Genomic_DNA"/>
</dbReference>
<feature type="transmembrane region" description="Helical" evidence="1">
    <location>
        <begin position="83"/>
        <end position="108"/>
    </location>
</feature>
<keyword evidence="1" id="KW-0812">Transmembrane</keyword>
<reference evidence="2 3" key="1">
    <citation type="submission" date="2018-11" db="EMBL/GenBank/DDBJ databases">
        <authorList>
            <person name="Criscuolo A."/>
        </authorList>
    </citation>
    <scope>NUCLEOTIDE SEQUENCE [LARGE SCALE GENOMIC DNA]</scope>
    <source>
        <strain evidence="2">ACIP111625</strain>
    </source>
</reference>
<keyword evidence="1" id="KW-1133">Transmembrane helix</keyword>
<evidence type="ECO:0000313" key="3">
    <source>
        <dbReference type="Proteomes" id="UP000277498"/>
    </source>
</evidence>
<feature type="transmembrane region" description="Helical" evidence="1">
    <location>
        <begin position="19"/>
        <end position="34"/>
    </location>
</feature>
<feature type="transmembrane region" description="Helical" evidence="1">
    <location>
        <begin position="351"/>
        <end position="373"/>
    </location>
</feature>
<organism evidence="2 3">
    <name type="scientific">Pseudogemmobacter humi</name>
    <dbReference type="NCBI Taxonomy" id="2483812"/>
    <lineage>
        <taxon>Bacteria</taxon>
        <taxon>Pseudomonadati</taxon>
        <taxon>Pseudomonadota</taxon>
        <taxon>Alphaproteobacteria</taxon>
        <taxon>Rhodobacterales</taxon>
        <taxon>Paracoccaceae</taxon>
        <taxon>Pseudogemmobacter</taxon>
    </lineage>
</organism>
<dbReference type="Proteomes" id="UP000277498">
    <property type="component" value="Unassembled WGS sequence"/>
</dbReference>
<feature type="transmembrane region" description="Helical" evidence="1">
    <location>
        <begin position="238"/>
        <end position="258"/>
    </location>
</feature>
<proteinExistence type="predicted"/>
<dbReference type="Pfam" id="PF10129">
    <property type="entry name" value="OpgC_C"/>
    <property type="match status" value="1"/>
</dbReference>
<name>A0A3P5X7X4_9RHOB</name>
<gene>
    <name evidence="2" type="ORF">XINFAN_01224</name>
</gene>
<dbReference type="PANTHER" id="PTHR38592:SF3">
    <property type="entry name" value="BLL4819 PROTEIN"/>
    <property type="match status" value="1"/>
</dbReference>
<dbReference type="InterPro" id="IPR014550">
    <property type="entry name" value="UCP028704_OpgC"/>
</dbReference>